<dbReference type="Proteomes" id="UP001149400">
    <property type="component" value="Unassembled WGS sequence"/>
</dbReference>
<gene>
    <name evidence="2" type="ORF">LRP50_16840</name>
</gene>
<evidence type="ECO:0000313" key="2">
    <source>
        <dbReference type="EMBL" id="MDD1794804.1"/>
    </source>
</evidence>
<dbReference type="InterPro" id="IPR047650">
    <property type="entry name" value="Transpos_IS110"/>
</dbReference>
<dbReference type="InterPro" id="IPR003346">
    <property type="entry name" value="Transposase_20"/>
</dbReference>
<feature type="domain" description="Transposase IS116/IS110/IS902 C-terminal" evidence="1">
    <location>
        <begin position="116"/>
        <end position="149"/>
    </location>
</feature>
<comment type="caution">
    <text evidence="2">The sequence shown here is derived from an EMBL/GenBank/DDBJ whole genome shotgun (WGS) entry which is preliminary data.</text>
</comment>
<evidence type="ECO:0000259" key="1">
    <source>
        <dbReference type="Pfam" id="PF02371"/>
    </source>
</evidence>
<protein>
    <submittedName>
        <fullName evidence="2">Transposase</fullName>
    </submittedName>
</protein>
<dbReference type="EMBL" id="JAJUBC010000020">
    <property type="protein sequence ID" value="MDD1794804.1"/>
    <property type="molecule type" value="Genomic_DNA"/>
</dbReference>
<proteinExistence type="predicted"/>
<dbReference type="Pfam" id="PF02371">
    <property type="entry name" value="Transposase_20"/>
    <property type="match status" value="1"/>
</dbReference>
<name>A0ABT5R484_9GAMM</name>
<organism evidence="2 3">
    <name type="scientific">Enterovibrio gelatinilyticus</name>
    <dbReference type="NCBI Taxonomy" id="2899819"/>
    <lineage>
        <taxon>Bacteria</taxon>
        <taxon>Pseudomonadati</taxon>
        <taxon>Pseudomonadota</taxon>
        <taxon>Gammaproteobacteria</taxon>
        <taxon>Vibrionales</taxon>
        <taxon>Vibrionaceae</taxon>
        <taxon>Enterovibrio</taxon>
    </lineage>
</organism>
<reference evidence="2" key="1">
    <citation type="submission" date="2021-12" db="EMBL/GenBank/DDBJ databases">
        <title>Enterovibrio ZSDZ35 sp. nov. and Enterovibrio ZSDZ42 sp. nov., isolated from coastal seawater in Qingdao.</title>
        <authorList>
            <person name="Zhang P."/>
        </authorList>
    </citation>
    <scope>NUCLEOTIDE SEQUENCE</scope>
    <source>
        <strain evidence="2">ZSDZ42</strain>
    </source>
</reference>
<dbReference type="RefSeq" id="WP_274165625.1">
    <property type="nucleotide sequence ID" value="NZ_JAJUBC010000020.1"/>
</dbReference>
<sequence>MRFYNQQHNYYCGIDLHAHILYVCILDATGKLVRHGAHLKTHVSNTFTQYNVPSPNLALRYPSSREDVRNRFNEPAINRNIDIALNMIGFYTKELPHVECFIEKNAKQHNPRDYLLLQTVPGIGRILALTILYEIGNIQRFPFVQHFASIPTW</sequence>
<dbReference type="PANTHER" id="PTHR33055">
    <property type="entry name" value="TRANSPOSASE FOR INSERTION SEQUENCE ELEMENT IS1111A"/>
    <property type="match status" value="1"/>
</dbReference>
<evidence type="ECO:0000313" key="3">
    <source>
        <dbReference type="Proteomes" id="UP001149400"/>
    </source>
</evidence>
<dbReference type="PANTHER" id="PTHR33055:SF15">
    <property type="entry name" value="TRANSPOSASE-RELATED"/>
    <property type="match status" value="1"/>
</dbReference>
<keyword evidence="3" id="KW-1185">Reference proteome</keyword>
<accession>A0ABT5R484</accession>